<evidence type="ECO:0000256" key="4">
    <source>
        <dbReference type="ARBA" id="ARBA00023136"/>
    </source>
</evidence>
<feature type="transmembrane region" description="Helical" evidence="6">
    <location>
        <begin position="153"/>
        <end position="175"/>
    </location>
</feature>
<dbReference type="NCBIfam" id="TIGR02783">
    <property type="entry name" value="TrbL_P"/>
    <property type="match status" value="1"/>
</dbReference>
<evidence type="ECO:0000256" key="1">
    <source>
        <dbReference type="ARBA" id="ARBA00004141"/>
    </source>
</evidence>
<evidence type="ECO:0000256" key="3">
    <source>
        <dbReference type="ARBA" id="ARBA00022989"/>
    </source>
</evidence>
<dbReference type="GO" id="GO:0016020">
    <property type="term" value="C:membrane"/>
    <property type="evidence" value="ECO:0007669"/>
    <property type="project" value="UniProtKB-SubCell"/>
</dbReference>
<feature type="compositionally biased region" description="Low complexity" evidence="5">
    <location>
        <begin position="357"/>
        <end position="378"/>
    </location>
</feature>
<feature type="transmembrane region" description="Helical" evidence="6">
    <location>
        <begin position="99"/>
        <end position="121"/>
    </location>
</feature>
<dbReference type="GO" id="GO:0030255">
    <property type="term" value="P:protein secretion by the type IV secretion system"/>
    <property type="evidence" value="ECO:0007669"/>
    <property type="project" value="InterPro"/>
</dbReference>
<dbReference type="Proteomes" id="UP000192491">
    <property type="component" value="Unassembled WGS sequence"/>
</dbReference>
<keyword evidence="3 6" id="KW-1133">Transmembrane helix</keyword>
<dbReference type="InterPro" id="IPR007688">
    <property type="entry name" value="Conjugal_tfr_TrbL/VirB6"/>
</dbReference>
<evidence type="ECO:0000256" key="6">
    <source>
        <dbReference type="SAM" id="Phobius"/>
    </source>
</evidence>
<accession>A0A1Y1QGZ8</accession>
<evidence type="ECO:0000313" key="8">
    <source>
        <dbReference type="Proteomes" id="UP000192491"/>
    </source>
</evidence>
<evidence type="ECO:0000256" key="2">
    <source>
        <dbReference type="ARBA" id="ARBA00022692"/>
    </source>
</evidence>
<dbReference type="EMBL" id="MTEJ01000306">
    <property type="protein sequence ID" value="OQX05069.1"/>
    <property type="molecule type" value="Genomic_DNA"/>
</dbReference>
<evidence type="ECO:0000313" key="7">
    <source>
        <dbReference type="EMBL" id="OQX05069.1"/>
    </source>
</evidence>
<protein>
    <submittedName>
        <fullName evidence="7">P-type conjugative transfer protein TrbL</fullName>
    </submittedName>
</protein>
<name>A0A1Y1QGZ8_9GAMM</name>
<feature type="transmembrane region" description="Helical" evidence="6">
    <location>
        <begin position="32"/>
        <end position="50"/>
    </location>
</feature>
<gene>
    <name evidence="7" type="ORF">BWK73_34485</name>
</gene>
<keyword evidence="4 6" id="KW-0472">Membrane</keyword>
<feature type="region of interest" description="Disordered" evidence="5">
    <location>
        <begin position="513"/>
        <end position="538"/>
    </location>
</feature>
<evidence type="ECO:0000256" key="5">
    <source>
        <dbReference type="SAM" id="MobiDB-lite"/>
    </source>
</evidence>
<sequence length="538" mass="53814">MFFATISLTYKSYFILVEGGGFEHILAELLRIFLWVGFFGWVITNSDYLVQTVIDSFFALADNANGGDSTPGIGGIFERGSVITGKILDQLSIFEPGQILGIILLAIFVGVIYALIAAHALFVLSELYVVTSAGVILLGFGGNQWTGSYAMNYFRYTFSVGMKVFSMFLVLGLGEKFLHEWVSTVDLGNFTVLITVLGILITLYYLVRLIPDMVQGMVNGSSVGNATPSIGAMASAGVAAMSTAASTAAGGSLAVAEAIKSAQGMEGGTFGNTLGNLAQSGAEVLGNRIMGDYNASSGGMMASMAQHMRQQRTGGSGLYGGTSSGNDHIGGSASGGSFGAGDPTTKEGTGPEEAQNASHDFGADDSSAGSEAGAGAWDTSEVGGKEHEFGAEDGGSWSWDASGVAAAGGAGDSDNPATRYRSPAVDLTRGGASSGGAESSTTKGMAGTDQGQGTAGSSGEQGFTANNDSGVAPSASVNIGNGTEGVTAKIDAGASGGSSAAVIGSMVAGDNMTSGGAVGSSIGAGSAPQSAALGADAQ</sequence>
<feature type="compositionally biased region" description="Polar residues" evidence="5">
    <location>
        <begin position="449"/>
        <end position="481"/>
    </location>
</feature>
<comment type="caution">
    <text evidence="7">The sequence shown here is derived from an EMBL/GenBank/DDBJ whole genome shotgun (WGS) entry which is preliminary data.</text>
</comment>
<dbReference type="Pfam" id="PF04610">
    <property type="entry name" value="TrbL"/>
    <property type="match status" value="1"/>
</dbReference>
<feature type="non-terminal residue" evidence="7">
    <location>
        <position position="538"/>
    </location>
</feature>
<dbReference type="InterPro" id="IPR014150">
    <property type="entry name" value="Conjugal_tfr_TrbL"/>
</dbReference>
<feature type="compositionally biased region" description="Low complexity" evidence="5">
    <location>
        <begin position="394"/>
        <end position="405"/>
    </location>
</feature>
<feature type="transmembrane region" description="Helical" evidence="6">
    <location>
        <begin position="187"/>
        <end position="207"/>
    </location>
</feature>
<proteinExistence type="predicted"/>
<feature type="compositionally biased region" description="Gly residues" evidence="5">
    <location>
        <begin position="314"/>
        <end position="323"/>
    </location>
</feature>
<organism evidence="7 8">
    <name type="scientific">Thiothrix lacustris</name>
    <dbReference type="NCBI Taxonomy" id="525917"/>
    <lineage>
        <taxon>Bacteria</taxon>
        <taxon>Pseudomonadati</taxon>
        <taxon>Pseudomonadota</taxon>
        <taxon>Gammaproteobacteria</taxon>
        <taxon>Thiotrichales</taxon>
        <taxon>Thiotrichaceae</taxon>
        <taxon>Thiothrix</taxon>
    </lineage>
</organism>
<comment type="subcellular location">
    <subcellularLocation>
        <location evidence="1">Membrane</location>
        <topology evidence="1">Multi-pass membrane protein</topology>
    </subcellularLocation>
</comment>
<dbReference type="AlphaFoldDB" id="A0A1Y1QGZ8"/>
<feature type="transmembrane region" description="Helical" evidence="6">
    <location>
        <begin position="127"/>
        <end position="146"/>
    </location>
</feature>
<reference evidence="7 8" key="1">
    <citation type="submission" date="2017-01" db="EMBL/GenBank/DDBJ databases">
        <title>Novel large sulfur bacteria in the metagenomes of groundwater-fed chemosynthetic microbial mats in the Lake Huron basin.</title>
        <authorList>
            <person name="Sharrar A.M."/>
            <person name="Flood B.E."/>
            <person name="Bailey J.V."/>
            <person name="Jones D.S."/>
            <person name="Biddanda B."/>
            <person name="Ruberg S.A."/>
            <person name="Marcus D.N."/>
            <person name="Dick G.J."/>
        </authorList>
    </citation>
    <scope>NUCLEOTIDE SEQUENCE [LARGE SCALE GENOMIC DNA]</scope>
    <source>
        <strain evidence="7">A8</strain>
    </source>
</reference>
<keyword evidence="2 6" id="KW-0812">Transmembrane</keyword>
<feature type="region of interest" description="Disordered" evidence="5">
    <location>
        <begin position="305"/>
        <end position="489"/>
    </location>
</feature>